<evidence type="ECO:0000313" key="2">
    <source>
        <dbReference type="Proteomes" id="UP000466442"/>
    </source>
</evidence>
<dbReference type="Proteomes" id="UP000466442">
    <property type="component" value="Unassembled WGS sequence"/>
</dbReference>
<gene>
    <name evidence="1" type="ORF">GE061_010822</name>
</gene>
<organism evidence="1 2">
    <name type="scientific">Apolygus lucorum</name>
    <name type="common">Small green plant bug</name>
    <name type="synonym">Lygocoris lucorum</name>
    <dbReference type="NCBI Taxonomy" id="248454"/>
    <lineage>
        <taxon>Eukaryota</taxon>
        <taxon>Metazoa</taxon>
        <taxon>Ecdysozoa</taxon>
        <taxon>Arthropoda</taxon>
        <taxon>Hexapoda</taxon>
        <taxon>Insecta</taxon>
        <taxon>Pterygota</taxon>
        <taxon>Neoptera</taxon>
        <taxon>Paraneoptera</taxon>
        <taxon>Hemiptera</taxon>
        <taxon>Heteroptera</taxon>
        <taxon>Panheteroptera</taxon>
        <taxon>Cimicomorpha</taxon>
        <taxon>Miridae</taxon>
        <taxon>Mirini</taxon>
        <taxon>Apolygus</taxon>
    </lineage>
</organism>
<dbReference type="EMBL" id="WIXP02000003">
    <property type="protein sequence ID" value="KAF6213107.1"/>
    <property type="molecule type" value="Genomic_DNA"/>
</dbReference>
<dbReference type="AlphaFoldDB" id="A0A8S9XW14"/>
<proteinExistence type="predicted"/>
<evidence type="ECO:0000313" key="1">
    <source>
        <dbReference type="EMBL" id="KAF6213107.1"/>
    </source>
</evidence>
<accession>A0A8S9XW14</accession>
<name>A0A8S9XW14_APOLU</name>
<protein>
    <submittedName>
        <fullName evidence="1">Uncharacterized protein</fullName>
    </submittedName>
</protein>
<comment type="caution">
    <text evidence="1">The sequence shown here is derived from an EMBL/GenBank/DDBJ whole genome shotgun (WGS) entry which is preliminary data.</text>
</comment>
<keyword evidence="2" id="KW-1185">Reference proteome</keyword>
<reference evidence="1" key="1">
    <citation type="journal article" date="2021" name="Mol. Ecol. Resour.">
        <title>Apolygus lucorum genome provides insights into omnivorousness and mesophyll feeding.</title>
        <authorList>
            <person name="Liu Y."/>
            <person name="Liu H."/>
            <person name="Wang H."/>
            <person name="Huang T."/>
            <person name="Liu B."/>
            <person name="Yang B."/>
            <person name="Yin L."/>
            <person name="Li B."/>
            <person name="Zhang Y."/>
            <person name="Zhang S."/>
            <person name="Jiang F."/>
            <person name="Zhang X."/>
            <person name="Ren Y."/>
            <person name="Wang B."/>
            <person name="Wang S."/>
            <person name="Lu Y."/>
            <person name="Wu K."/>
            <person name="Fan W."/>
            <person name="Wang G."/>
        </authorList>
    </citation>
    <scope>NUCLEOTIDE SEQUENCE</scope>
    <source>
        <strain evidence="1">12Hb</strain>
    </source>
</reference>
<sequence length="590" mass="63869">MIKSSSSVEGLPTPLNWAQYISRSFTMKTILLLLATTLVYEEAECSPENMLADKTMAKMSAWIQTEGPNWATLSGQFDEGIVQGQTNDNYTLALAGPAFNLDGSLSRISEAILIDGDPDPNYESSQKLIFSVAIKNVTVDYRHVAYNDDNNGFFNITSMGTSDGISAQVTIDLKGSGDSCFGFADLVTINFSGNLYVSTAGLQEAFPQVIAAVSNHFRTNVPNAVGLLLEAAVFNSLDGFDICTGVYNPLPQANVMARRIINAMQDGLNQNIQYWAELPGFYKTDSDVNGTTMDQVVVRAGNFSSIGTLTRNGDASYSGNGDPKWTYLNVVIETDTMTVMYGNVLYTSNLEQYEIAVKVDALKMITSMSFSFYQGDGASNPSCVDGSMGAAAFYQGGNVIVTSLTAGIPTDVLLKVNDVITEGFMNNIGGGAEDLFISAGQYALKQVLGEATYWYSSNNATTSFLNFTIETDKFIGIYPDILFTTLGRKQYNLGEQVEAGRIRTSYSVEFTVPSGSHIPSCSAGSQQVSSQYVTEDDIYLVYIGEDVPSWPDDQQVLYKLVTKGFLENINGAAEDLFTNVGAQALAKVCQ</sequence>